<feature type="non-terminal residue" evidence="1">
    <location>
        <position position="1"/>
    </location>
</feature>
<dbReference type="Proteomes" id="UP000311919">
    <property type="component" value="Unassembled WGS sequence"/>
</dbReference>
<gene>
    <name evidence="1" type="ORF">EWB00_002964</name>
</gene>
<protein>
    <submittedName>
        <fullName evidence="1">Uncharacterized protein</fullName>
    </submittedName>
</protein>
<reference evidence="1 2" key="1">
    <citation type="submission" date="2019-03" db="EMBL/GenBank/DDBJ databases">
        <title>An improved genome assembly of the fluke Schistosoma japonicum.</title>
        <authorList>
            <person name="Hu W."/>
            <person name="Luo F."/>
            <person name="Yin M."/>
            <person name="Mo X."/>
            <person name="Sun C."/>
            <person name="Wu Q."/>
            <person name="Zhu B."/>
            <person name="Xiang M."/>
            <person name="Wang J."/>
            <person name="Wang Y."/>
            <person name="Zhang T."/>
            <person name="Xu B."/>
            <person name="Zheng H."/>
            <person name="Feng Z."/>
        </authorList>
    </citation>
    <scope>NUCLEOTIDE SEQUENCE [LARGE SCALE GENOMIC DNA]</scope>
    <source>
        <strain evidence="1">HuSjv2</strain>
        <tissue evidence="1">Worms</tissue>
    </source>
</reference>
<comment type="caution">
    <text evidence="1">The sequence shown here is derived from an EMBL/GenBank/DDBJ whole genome shotgun (WGS) entry which is preliminary data.</text>
</comment>
<accession>A0A4Z2DAA9</accession>
<sequence length="131" mass="14876">DYVVARTNWILGNVCFIKRNLSEEQVVDNTKPGVGWVMEEFSIAGATDTFGEAKIILNHVRLAYQKSMACSSQSSTSTIPMPRPPRKSLFIFDQPDYNDVVRQLCRYIHFFSNHLISLSLESTRKCSTPLT</sequence>
<organism evidence="1 2">
    <name type="scientific">Schistosoma japonicum</name>
    <name type="common">Blood fluke</name>
    <dbReference type="NCBI Taxonomy" id="6182"/>
    <lineage>
        <taxon>Eukaryota</taxon>
        <taxon>Metazoa</taxon>
        <taxon>Spiralia</taxon>
        <taxon>Lophotrochozoa</taxon>
        <taxon>Platyhelminthes</taxon>
        <taxon>Trematoda</taxon>
        <taxon>Digenea</taxon>
        <taxon>Strigeidida</taxon>
        <taxon>Schistosomatoidea</taxon>
        <taxon>Schistosomatidae</taxon>
        <taxon>Schistosoma</taxon>
    </lineage>
</organism>
<proteinExistence type="predicted"/>
<name>A0A4Z2DAA9_SCHJA</name>
<evidence type="ECO:0000313" key="2">
    <source>
        <dbReference type="Proteomes" id="UP000311919"/>
    </source>
</evidence>
<dbReference type="EMBL" id="SKCS01000190">
    <property type="protein sequence ID" value="TNN13452.1"/>
    <property type="molecule type" value="Genomic_DNA"/>
</dbReference>
<dbReference type="AlphaFoldDB" id="A0A4Z2DAA9"/>
<evidence type="ECO:0000313" key="1">
    <source>
        <dbReference type="EMBL" id="TNN13452.1"/>
    </source>
</evidence>
<keyword evidence="2" id="KW-1185">Reference proteome</keyword>